<sequence length="260" mass="28902">MPRQNEKAWKVYFESDIVYGEVVLMTGSEQILNSSEKGIRVFGFGLEFGGKRDLYSEADTKLTDQKHQELDEIDEERKNNQGQNGYSNLRGAELIEDLIHGSVFTSECNQQFEDKNVEVRAVQQEGQGELAIEFQLTGGVLDVDDGRKLVGLERDNLGDPGGGLNVMGGGGGLVQDNELGQLQQGGIDSSAQSNREVPTDIDKQKLVVNQYIKCDDILCKQTSKSYKGDIMDSMKELGFIGESENRTFDEAITWFRQLDG</sequence>
<gene>
    <name evidence="1" type="ORF">EZS28_007373</name>
</gene>
<accession>A0A5J4WRS2</accession>
<dbReference type="AlphaFoldDB" id="A0A5J4WRS2"/>
<dbReference type="Proteomes" id="UP000324800">
    <property type="component" value="Unassembled WGS sequence"/>
</dbReference>
<proteinExistence type="predicted"/>
<evidence type="ECO:0000313" key="2">
    <source>
        <dbReference type="Proteomes" id="UP000324800"/>
    </source>
</evidence>
<evidence type="ECO:0000313" key="1">
    <source>
        <dbReference type="EMBL" id="KAA6397105.1"/>
    </source>
</evidence>
<dbReference type="EMBL" id="SNRW01001260">
    <property type="protein sequence ID" value="KAA6397105.1"/>
    <property type="molecule type" value="Genomic_DNA"/>
</dbReference>
<reference evidence="1 2" key="1">
    <citation type="submission" date="2019-03" db="EMBL/GenBank/DDBJ databases">
        <title>Single cell metagenomics reveals metabolic interactions within the superorganism composed of flagellate Streblomastix strix and complex community of Bacteroidetes bacteria on its surface.</title>
        <authorList>
            <person name="Treitli S.C."/>
            <person name="Kolisko M."/>
            <person name="Husnik F."/>
            <person name="Keeling P."/>
            <person name="Hampl V."/>
        </authorList>
    </citation>
    <scope>NUCLEOTIDE SEQUENCE [LARGE SCALE GENOMIC DNA]</scope>
    <source>
        <strain evidence="1">ST1C</strain>
    </source>
</reference>
<comment type="caution">
    <text evidence="1">The sequence shown here is derived from an EMBL/GenBank/DDBJ whole genome shotgun (WGS) entry which is preliminary data.</text>
</comment>
<organism evidence="1 2">
    <name type="scientific">Streblomastix strix</name>
    <dbReference type="NCBI Taxonomy" id="222440"/>
    <lineage>
        <taxon>Eukaryota</taxon>
        <taxon>Metamonada</taxon>
        <taxon>Preaxostyla</taxon>
        <taxon>Oxymonadida</taxon>
        <taxon>Streblomastigidae</taxon>
        <taxon>Streblomastix</taxon>
    </lineage>
</organism>
<protein>
    <submittedName>
        <fullName evidence="1">Uncharacterized protein</fullName>
    </submittedName>
</protein>
<name>A0A5J4WRS2_9EUKA</name>